<dbReference type="OrthoDB" id="10509662at2759"/>
<gene>
    <name evidence="1" type="ORF">T01_13298</name>
</gene>
<name>A0A0V1C1D2_TRISP</name>
<dbReference type="Proteomes" id="UP000054776">
    <property type="component" value="Unassembled WGS sequence"/>
</dbReference>
<keyword evidence="2" id="KW-1185">Reference proteome</keyword>
<evidence type="ECO:0000313" key="1">
    <source>
        <dbReference type="EMBL" id="KRY43046.1"/>
    </source>
</evidence>
<proteinExistence type="predicted"/>
<protein>
    <submittedName>
        <fullName evidence="1">Uncharacterized protein</fullName>
    </submittedName>
</protein>
<accession>A0A0V1C1D2</accession>
<dbReference type="EMBL" id="JYDH01000002">
    <property type="protein sequence ID" value="KRY43046.1"/>
    <property type="molecule type" value="Genomic_DNA"/>
</dbReference>
<evidence type="ECO:0000313" key="2">
    <source>
        <dbReference type="Proteomes" id="UP000054776"/>
    </source>
</evidence>
<dbReference type="AlphaFoldDB" id="A0A0V1C1D2"/>
<reference evidence="1 2" key="1">
    <citation type="submission" date="2015-01" db="EMBL/GenBank/DDBJ databases">
        <title>Evolution of Trichinella species and genotypes.</title>
        <authorList>
            <person name="Korhonen P.K."/>
            <person name="Edoardo P."/>
            <person name="Giuseppe L.R."/>
            <person name="Gasser R.B."/>
        </authorList>
    </citation>
    <scope>NUCLEOTIDE SEQUENCE [LARGE SCALE GENOMIC DNA]</scope>
    <source>
        <strain evidence="1">ISS3</strain>
    </source>
</reference>
<sequence>MQKANKEAATLKKNSNICNKANKRVERYFTDIRSLQLEFISRRFLKLKRMIAPVDQCVKILTLYGTANFTVSIVLQTRKYCTFYRRPDASWPCIHWKQCFDEITEM</sequence>
<organism evidence="1 2">
    <name type="scientific">Trichinella spiralis</name>
    <name type="common">Trichina worm</name>
    <dbReference type="NCBI Taxonomy" id="6334"/>
    <lineage>
        <taxon>Eukaryota</taxon>
        <taxon>Metazoa</taxon>
        <taxon>Ecdysozoa</taxon>
        <taxon>Nematoda</taxon>
        <taxon>Enoplea</taxon>
        <taxon>Dorylaimia</taxon>
        <taxon>Trichinellida</taxon>
        <taxon>Trichinellidae</taxon>
        <taxon>Trichinella</taxon>
    </lineage>
</organism>
<dbReference type="InParanoid" id="A0A0V1C1D2"/>
<comment type="caution">
    <text evidence="1">The sequence shown here is derived from an EMBL/GenBank/DDBJ whole genome shotgun (WGS) entry which is preliminary data.</text>
</comment>